<evidence type="ECO:0000313" key="2">
    <source>
        <dbReference type="Proteomes" id="UP000655751"/>
    </source>
</evidence>
<dbReference type="InterPro" id="IPR029069">
    <property type="entry name" value="HotDog_dom_sf"/>
</dbReference>
<dbReference type="Proteomes" id="UP000655751">
    <property type="component" value="Unassembled WGS sequence"/>
</dbReference>
<evidence type="ECO:0000313" key="1">
    <source>
        <dbReference type="EMBL" id="MBH0775474.1"/>
    </source>
</evidence>
<protein>
    <recommendedName>
        <fullName evidence="3">3-hydroxylacyl-ACP dehydratase</fullName>
    </recommendedName>
</protein>
<comment type="caution">
    <text evidence="1">The sequence shown here is derived from an EMBL/GenBank/DDBJ whole genome shotgun (WGS) entry which is preliminary data.</text>
</comment>
<dbReference type="EMBL" id="JADMLG010000002">
    <property type="protein sequence ID" value="MBH0775474.1"/>
    <property type="molecule type" value="Genomic_DNA"/>
</dbReference>
<dbReference type="RefSeq" id="WP_196147844.1">
    <property type="nucleotide sequence ID" value="NZ_JADMLG010000002.1"/>
</dbReference>
<dbReference type="AlphaFoldDB" id="A0A931N0Z7"/>
<evidence type="ECO:0008006" key="3">
    <source>
        <dbReference type="Google" id="ProtNLM"/>
    </source>
</evidence>
<accession>A0A931N0Z7</accession>
<dbReference type="SUPFAM" id="SSF54637">
    <property type="entry name" value="Thioesterase/thiol ester dehydrase-isomerase"/>
    <property type="match status" value="1"/>
</dbReference>
<proteinExistence type="predicted"/>
<gene>
    <name evidence="1" type="ORF">IT779_04120</name>
</gene>
<organism evidence="1 2">
    <name type="scientific">Nocardia bovistercoris</name>
    <dbReference type="NCBI Taxonomy" id="2785916"/>
    <lineage>
        <taxon>Bacteria</taxon>
        <taxon>Bacillati</taxon>
        <taxon>Actinomycetota</taxon>
        <taxon>Actinomycetes</taxon>
        <taxon>Mycobacteriales</taxon>
        <taxon>Nocardiaceae</taxon>
        <taxon>Nocardia</taxon>
    </lineage>
</organism>
<dbReference type="Gene3D" id="3.10.129.10">
    <property type="entry name" value="Hotdog Thioesterase"/>
    <property type="match status" value="1"/>
</dbReference>
<sequence length="148" mass="16556">MRFHLVDRIHSVERWHGIEAVKHTSSSETYWSTDDLGPYMPMAIQLEVLAQSAAWLVYLSTERTRRAVLLSVGSVITRAKVRPGDEIHATAEIRSTGDTIVVSGRLRVADRVVLDVEDLMCALIDADILEDADSVRGREELLRSGERA</sequence>
<name>A0A931N0Z7_9NOCA</name>
<reference evidence="1" key="1">
    <citation type="submission" date="2020-11" db="EMBL/GenBank/DDBJ databases">
        <title>Nocardia NEAU-351.nov., a novel actinomycete isolated from the cow dung.</title>
        <authorList>
            <person name="Zhang X."/>
        </authorList>
    </citation>
    <scope>NUCLEOTIDE SEQUENCE</scope>
    <source>
        <strain evidence="1">NEAU-351</strain>
    </source>
</reference>
<keyword evidence="2" id="KW-1185">Reference proteome</keyword>